<organism evidence="4 5">
    <name type="scientific">Euplotes crassus</name>
    <dbReference type="NCBI Taxonomy" id="5936"/>
    <lineage>
        <taxon>Eukaryota</taxon>
        <taxon>Sar</taxon>
        <taxon>Alveolata</taxon>
        <taxon>Ciliophora</taxon>
        <taxon>Intramacronucleata</taxon>
        <taxon>Spirotrichea</taxon>
        <taxon>Hypotrichia</taxon>
        <taxon>Euplotida</taxon>
        <taxon>Euplotidae</taxon>
        <taxon>Moneuplotes</taxon>
    </lineage>
</organism>
<dbReference type="GO" id="GO:0046912">
    <property type="term" value="F:acyltransferase activity, acyl groups converted into alkyl on transfer"/>
    <property type="evidence" value="ECO:0007669"/>
    <property type="project" value="InterPro"/>
</dbReference>
<keyword evidence="5" id="KW-1185">Reference proteome</keyword>
<dbReference type="PANTHER" id="PTHR11739:SF8">
    <property type="entry name" value="CITRATE SYNTHASE, MITOCHONDRIAL"/>
    <property type="match status" value="1"/>
</dbReference>
<evidence type="ECO:0000313" key="5">
    <source>
        <dbReference type="Proteomes" id="UP001295684"/>
    </source>
</evidence>
<dbReference type="EMBL" id="CAMPGE010007360">
    <property type="protein sequence ID" value="CAI2366279.1"/>
    <property type="molecule type" value="Genomic_DNA"/>
</dbReference>
<dbReference type="NCBIfam" id="NF007128">
    <property type="entry name" value="PRK09569.1"/>
    <property type="match status" value="1"/>
</dbReference>
<evidence type="ECO:0000313" key="4">
    <source>
        <dbReference type="EMBL" id="CAI2366279.1"/>
    </source>
</evidence>
<dbReference type="InterPro" id="IPR036969">
    <property type="entry name" value="Citrate_synthase_sf"/>
</dbReference>
<reference evidence="4" key="1">
    <citation type="submission" date="2023-07" db="EMBL/GenBank/DDBJ databases">
        <authorList>
            <consortium name="AG Swart"/>
            <person name="Singh M."/>
            <person name="Singh A."/>
            <person name="Seah K."/>
            <person name="Emmerich C."/>
        </authorList>
    </citation>
    <scope>NUCLEOTIDE SEQUENCE</scope>
    <source>
        <strain evidence="4">DP1</strain>
    </source>
</reference>
<evidence type="ECO:0000256" key="1">
    <source>
        <dbReference type="ARBA" id="ARBA00010566"/>
    </source>
</evidence>
<dbReference type="InterPro" id="IPR019810">
    <property type="entry name" value="Citrate_synthase_AS"/>
</dbReference>
<dbReference type="PRINTS" id="PR00143">
    <property type="entry name" value="CITRTSNTHASE"/>
</dbReference>
<dbReference type="GO" id="GO:0005759">
    <property type="term" value="C:mitochondrial matrix"/>
    <property type="evidence" value="ECO:0007669"/>
    <property type="project" value="TreeGrafter"/>
</dbReference>
<dbReference type="Pfam" id="PF00285">
    <property type="entry name" value="Citrate_synt"/>
    <property type="match status" value="1"/>
</dbReference>
<gene>
    <name evidence="4" type="ORF">ECRASSUSDP1_LOCUS7551</name>
</gene>
<sequence>MFSIRRAATKMGARPAKNSLQIIPSRNFAIHKLKGKLAEMIPVVQGRLNTLKKEHGDKVLETVKVNQVIGGMRGMTGLVYETSKLSATEGIRYRGHSLDEIMKMAPSFVEGGSPAPEGILWLLLSGEYPNKQELDDVVIDLKERSYIPEETIELIRSFPKNMHPMTQFSMGMLACQSMSTFAQHYRAGIAKNKYWEAMFDDCINVVAKSSKVAALVFNNIYHDGKHLPEFFDDKLDFGAKYAHMLGYDSEDMYELMRLYLVLHMDHEGGNVSAHANRLVGSALSDPYLSFSASLNGLAGPLHGLANQECLRWYLEILDKYGKHWNKDDIVEHVHHTFDSGRVVPGYGHAVLRKTDPRFTHQLEFGLTHFPTDNLIQLVNACYEVIPELLPKIKPSIANPYPNVDACSGALLMHFGLNQFDYYTVLFGVSRAFGVMSSLLWDRALGLPIERPGSVTVEGLLEKAKNLD</sequence>
<dbReference type="Gene3D" id="1.10.580.10">
    <property type="entry name" value="Citrate Synthase, domain 1"/>
    <property type="match status" value="1"/>
</dbReference>
<dbReference type="Proteomes" id="UP001295684">
    <property type="component" value="Unassembled WGS sequence"/>
</dbReference>
<evidence type="ECO:0000256" key="3">
    <source>
        <dbReference type="RuleBase" id="RU000441"/>
    </source>
</evidence>
<accession>A0AAD1X7R2</accession>
<dbReference type="InterPro" id="IPR016143">
    <property type="entry name" value="Citrate_synth-like_sm_a-sub"/>
</dbReference>
<dbReference type="InterPro" id="IPR016142">
    <property type="entry name" value="Citrate_synth-like_lrg_a-sub"/>
</dbReference>
<comment type="caution">
    <text evidence="4">The sequence shown here is derived from an EMBL/GenBank/DDBJ whole genome shotgun (WGS) entry which is preliminary data.</text>
</comment>
<dbReference type="InterPro" id="IPR002020">
    <property type="entry name" value="Citrate_synthase"/>
</dbReference>
<comment type="similarity">
    <text evidence="1 3">Belongs to the citrate synthase family.</text>
</comment>
<protein>
    <recommendedName>
        <fullName evidence="3">Citrate synthase</fullName>
    </recommendedName>
</protein>
<dbReference type="GO" id="GO:0006099">
    <property type="term" value="P:tricarboxylic acid cycle"/>
    <property type="evidence" value="ECO:0007669"/>
    <property type="project" value="TreeGrafter"/>
</dbReference>
<dbReference type="GO" id="GO:0005975">
    <property type="term" value="P:carbohydrate metabolic process"/>
    <property type="evidence" value="ECO:0007669"/>
    <property type="project" value="TreeGrafter"/>
</dbReference>
<dbReference type="PANTHER" id="PTHR11739">
    <property type="entry name" value="CITRATE SYNTHASE"/>
    <property type="match status" value="1"/>
</dbReference>
<dbReference type="AlphaFoldDB" id="A0AAD1X7R2"/>
<proteinExistence type="inferred from homology"/>
<dbReference type="PROSITE" id="PS00480">
    <property type="entry name" value="CITRATE_SYNTHASE"/>
    <property type="match status" value="1"/>
</dbReference>
<dbReference type="Gene3D" id="1.10.230.10">
    <property type="entry name" value="Cytochrome P450-Terp, domain 2"/>
    <property type="match status" value="1"/>
</dbReference>
<dbReference type="SUPFAM" id="SSF48256">
    <property type="entry name" value="Citrate synthase"/>
    <property type="match status" value="1"/>
</dbReference>
<name>A0AAD1X7R2_EUPCR</name>
<evidence type="ECO:0000256" key="2">
    <source>
        <dbReference type="ARBA" id="ARBA00022679"/>
    </source>
</evidence>
<keyword evidence="2 3" id="KW-0808">Transferase</keyword>